<dbReference type="Pfam" id="PF20178">
    <property type="entry name" value="ToxA_N"/>
    <property type="match status" value="1"/>
</dbReference>
<comment type="caution">
    <text evidence="5">The sequence shown here is derived from an EMBL/GenBank/DDBJ whole genome shotgun (WGS) entry which is preliminary data.</text>
</comment>
<evidence type="ECO:0000256" key="3">
    <source>
        <dbReference type="SAM" id="Coils"/>
    </source>
</evidence>
<protein>
    <recommendedName>
        <fullName evidence="4">Dermonecrotic toxin N-terminal domain-containing protein</fullName>
    </recommendedName>
</protein>
<keyword evidence="1" id="KW-0433">Leucine-rich repeat</keyword>
<name>A0A177SAL2_PSEPU</name>
<dbReference type="InterPro" id="IPR046673">
    <property type="entry name" value="ToxA_N"/>
</dbReference>
<proteinExistence type="predicted"/>
<evidence type="ECO:0000259" key="4">
    <source>
        <dbReference type="Pfam" id="PF20178"/>
    </source>
</evidence>
<dbReference type="SUPFAM" id="SSF52058">
    <property type="entry name" value="L domain-like"/>
    <property type="match status" value="1"/>
</dbReference>
<keyword evidence="2" id="KW-0677">Repeat</keyword>
<organism evidence="5 6">
    <name type="scientific">Pseudomonas putida</name>
    <name type="common">Arthrobacter siderocapsulatus</name>
    <dbReference type="NCBI Taxonomy" id="303"/>
    <lineage>
        <taxon>Bacteria</taxon>
        <taxon>Pseudomonadati</taxon>
        <taxon>Pseudomonadota</taxon>
        <taxon>Gammaproteobacteria</taxon>
        <taxon>Pseudomonadales</taxon>
        <taxon>Pseudomonadaceae</taxon>
        <taxon>Pseudomonas</taxon>
    </lineage>
</organism>
<evidence type="ECO:0000313" key="5">
    <source>
        <dbReference type="EMBL" id="OAI84814.1"/>
    </source>
</evidence>
<dbReference type="InterPro" id="IPR001611">
    <property type="entry name" value="Leu-rich_rpt"/>
</dbReference>
<accession>A0A177SAL2</accession>
<dbReference type="RefSeq" id="WP_064304601.1">
    <property type="nucleotide sequence ID" value="NZ_LUCV01000049.1"/>
</dbReference>
<feature type="domain" description="Dermonecrotic toxin N-terminal" evidence="4">
    <location>
        <begin position="105"/>
        <end position="310"/>
    </location>
</feature>
<gene>
    <name evidence="5" type="ORF">AYO28_02725</name>
</gene>
<dbReference type="SMART" id="SM00369">
    <property type="entry name" value="LRR_TYP"/>
    <property type="match status" value="2"/>
</dbReference>
<dbReference type="EMBL" id="LUCV01000049">
    <property type="protein sequence ID" value="OAI84814.1"/>
    <property type="molecule type" value="Genomic_DNA"/>
</dbReference>
<dbReference type="Pfam" id="PF00560">
    <property type="entry name" value="LRR_1"/>
    <property type="match status" value="1"/>
</dbReference>
<keyword evidence="3" id="KW-0175">Coiled coil</keyword>
<feature type="coiled-coil region" evidence="3">
    <location>
        <begin position="1297"/>
        <end position="1348"/>
    </location>
</feature>
<reference evidence="5 6" key="1">
    <citation type="submission" date="2016-03" db="EMBL/GenBank/DDBJ databases">
        <title>Draft Genome Assembly of Pseudomonas putida strain CBF10-2.</title>
        <authorList>
            <person name="Iyer R.S."/>
            <person name="Damania A."/>
        </authorList>
    </citation>
    <scope>NUCLEOTIDE SEQUENCE [LARGE SCALE GENOMIC DNA]</scope>
    <source>
        <strain evidence="5 6">CBF10-2</strain>
    </source>
</reference>
<dbReference type="PROSITE" id="PS51450">
    <property type="entry name" value="LRR"/>
    <property type="match status" value="2"/>
</dbReference>
<dbReference type="GO" id="GO:0005737">
    <property type="term" value="C:cytoplasm"/>
    <property type="evidence" value="ECO:0007669"/>
    <property type="project" value="TreeGrafter"/>
</dbReference>
<dbReference type="PANTHER" id="PTHR48051">
    <property type="match status" value="1"/>
</dbReference>
<dbReference type="InterPro" id="IPR003591">
    <property type="entry name" value="Leu-rich_rpt_typical-subtyp"/>
</dbReference>
<dbReference type="Gene3D" id="3.80.10.10">
    <property type="entry name" value="Ribonuclease Inhibitor"/>
    <property type="match status" value="1"/>
</dbReference>
<dbReference type="InterPro" id="IPR050216">
    <property type="entry name" value="LRR_domain-containing"/>
</dbReference>
<dbReference type="InterPro" id="IPR032675">
    <property type="entry name" value="LRR_dom_sf"/>
</dbReference>
<evidence type="ECO:0000256" key="2">
    <source>
        <dbReference type="ARBA" id="ARBA00022737"/>
    </source>
</evidence>
<dbReference type="PANTHER" id="PTHR48051:SF46">
    <property type="entry name" value="LEUCINE RICH REPEAT-CONTAINING DOMAIN PROTEIN"/>
    <property type="match status" value="1"/>
</dbReference>
<evidence type="ECO:0000256" key="1">
    <source>
        <dbReference type="ARBA" id="ARBA00022614"/>
    </source>
</evidence>
<evidence type="ECO:0000313" key="6">
    <source>
        <dbReference type="Proteomes" id="UP000077752"/>
    </source>
</evidence>
<dbReference type="Proteomes" id="UP000077752">
    <property type="component" value="Unassembled WGS sequence"/>
</dbReference>
<sequence>MSENTSPTFHDLHVKERLPRWLEHLTPAQLARLKHLEDYSNCTWANSASPELRLALAEAQQRNREVTFALARATADLRSIPEFSGPLLMQQLGLGGLELKNLKFVRFTRDWNWKALATDLNHRVEPLLQAALQNFEKDAEMQPESAAISGDFKVGSFNGYARYSFDALPLSAAQFAAQCHELDLGQRYQQHLEQVLNREEVRSLGIRARREALQLELIVARMRGLEGDHAQVQRLIDGASDAPRCQHFSLFGVDVLDALLIRPAHSEALFLYLPGMPRALSHYPSLAACQRAVLRQLCDPALRQRFYTFIQQDKLEHFASVLQRNLTGQTLASDRDRLWSAAADADLHWVSKRIEDDLFPFLQDRHYRRLRNEARLLAVPSADADEAARQRRLHYWESVGLDVLGVAAFFIPAAGSLMMLVFAAQVLDEIYEGVEAWEQGDIDGALEHAKAVAIDIGTAVATGVTLHYAGRLRSKLVEILRPDGTPRLWNGDLRPYRVDPPAVAQRNELGLLHSAGEHYLQLDDGHYRVQPHADGQRWQIRHPHNARAAQPLLEHNGDGAWHAAHERPLEWPQATLLRRLGTRVAQYSDDELDIACRISDTTRDELLDVYLKHSPTPPRLLATLQRLRAGLPAQDPLEAVLEGLYHPARCLPASERLALLSLPEQPGWPADCSLELRAGDRSGPLLERAGERFAGDVRLIIKGPDGYFCEPGGPVQADLFDAIVKAFPELSSTARALKNRIVERALLQPARTRSWIWSGHSAGWRDEGRLLGGFDTAPRTFHYPSFRPPVDPLRARYCRLYPASSDEQAGNALRAWSDAGKQPHLELRALEQQLDYLRTTLGQWASAAPRRTVARDTLIRSWQRNQLDQRELNLTSVGLTDEDLATLPHLAGAFGHVEELHLSGNPLRSIPYLLTRQLPAMRTLFASAMELEALPGGLPPTLRSLELTDNNIVWSPASQDALASYPALERLNLSGNPLTVTPYLPAAPSLIEANLFDCSLYEMPMHLERLPNLEHLDLSSNHISVLPPGLEQQLSADARRALSLEHNPLDEDALNRIDNHYQATGIDLLVAEDDYTSLLLDADDSTQACWERLARLLPVEYRRDLRGVADEPAYQAAPITTRRRFWFMLHWLEGSPLARAAAQRIDASKLLHYELLADLQQPEPFATQRQRTEHYLNVAVAAARSLAVDQALLARLPGLGAEPMEALRALTLQRLGSDPQLQLRIAPTAREPVNLDGVQQQAQQLDGLWTSALRHQLRLIDGTTAIGRDAILAEQPNGEPALPFWTRHLEQRYHVQFEQLQEQANAQLLDAENLLSEGDYLNEANHLRRQLERERQRLLDDLTRSIADGSQTHW</sequence>